<gene>
    <name evidence="1" type="ORF">H2198_003318</name>
</gene>
<sequence>MSLIRFTRLPLRNSIRQFSVYSSRMAENKDSLDAGKGSVGKEFTPQGKVGGTAQQVGGPFDKEGAVGKQFTTEGSVGSTAQDAANKGVFDKEGVVGRQFDKGGNIAAVGEAVGGPFSSEGAIGKHFKGDGAVGGTVQENLGSENKK</sequence>
<dbReference type="EMBL" id="JAPDRQ010000043">
    <property type="protein sequence ID" value="KAJ9659176.1"/>
    <property type="molecule type" value="Genomic_DNA"/>
</dbReference>
<name>A0ACC3ABT0_9EURO</name>
<evidence type="ECO:0000313" key="2">
    <source>
        <dbReference type="Proteomes" id="UP001172386"/>
    </source>
</evidence>
<evidence type="ECO:0000313" key="1">
    <source>
        <dbReference type="EMBL" id="KAJ9659176.1"/>
    </source>
</evidence>
<proteinExistence type="predicted"/>
<protein>
    <submittedName>
        <fullName evidence="1">Uncharacterized protein</fullName>
    </submittedName>
</protein>
<comment type="caution">
    <text evidence="1">The sequence shown here is derived from an EMBL/GenBank/DDBJ whole genome shotgun (WGS) entry which is preliminary data.</text>
</comment>
<dbReference type="Proteomes" id="UP001172386">
    <property type="component" value="Unassembled WGS sequence"/>
</dbReference>
<accession>A0ACC3ABT0</accession>
<keyword evidence="2" id="KW-1185">Reference proteome</keyword>
<organism evidence="1 2">
    <name type="scientific">Neophaeococcomyces mojaviensis</name>
    <dbReference type="NCBI Taxonomy" id="3383035"/>
    <lineage>
        <taxon>Eukaryota</taxon>
        <taxon>Fungi</taxon>
        <taxon>Dikarya</taxon>
        <taxon>Ascomycota</taxon>
        <taxon>Pezizomycotina</taxon>
        <taxon>Eurotiomycetes</taxon>
        <taxon>Chaetothyriomycetidae</taxon>
        <taxon>Chaetothyriales</taxon>
        <taxon>Chaetothyriales incertae sedis</taxon>
        <taxon>Neophaeococcomyces</taxon>
    </lineage>
</organism>
<reference evidence="1" key="1">
    <citation type="submission" date="2022-10" db="EMBL/GenBank/DDBJ databases">
        <title>Culturing micro-colonial fungi from biological soil crusts in the Mojave desert and describing Neophaeococcomyces mojavensis, and introducing the new genera and species Taxawa tesnikishii.</title>
        <authorList>
            <person name="Kurbessoian T."/>
            <person name="Stajich J.E."/>
        </authorList>
    </citation>
    <scope>NUCLEOTIDE SEQUENCE</scope>
    <source>
        <strain evidence="1">JES_112</strain>
    </source>
</reference>